<name>A0A2J0LE60_9BACT</name>
<sequence>MVNQNLEVVFSKKDAMKFISHLDLLRLFQRAIRRAGLPIAYTCGFSPRPKISFKRALKLGVESDNEEVSFFINGWVKPEDFKVKFQQQLPEGIIINTVRII</sequence>
<organism evidence="2 3">
    <name type="scientific">Candidatus Taenaricola geysiri</name>
    <dbReference type="NCBI Taxonomy" id="1974752"/>
    <lineage>
        <taxon>Bacteria</taxon>
        <taxon>Pseudomonadati</taxon>
        <taxon>Candidatus Omnitrophota</taxon>
        <taxon>Candidatus Taenaricola</taxon>
    </lineage>
</organism>
<dbReference type="Pfam" id="PF10105">
    <property type="entry name" value="DUF2344"/>
    <property type="match status" value="1"/>
</dbReference>
<gene>
    <name evidence="2" type="ORF">COW11_04620</name>
</gene>
<protein>
    <recommendedName>
        <fullName evidence="1">DUF2344 domain-containing protein</fullName>
    </recommendedName>
</protein>
<reference evidence="2 3" key="1">
    <citation type="submission" date="2017-09" db="EMBL/GenBank/DDBJ databases">
        <title>Depth-based differentiation of microbial function through sediment-hosted aquifers and enrichment of novel symbionts in the deep terrestrial subsurface.</title>
        <authorList>
            <person name="Probst A.J."/>
            <person name="Ladd B."/>
            <person name="Jarett J.K."/>
            <person name="Geller-Mcgrath D.E."/>
            <person name="Sieber C.M."/>
            <person name="Emerson J.B."/>
            <person name="Anantharaman K."/>
            <person name="Thomas B.C."/>
            <person name="Malmstrom R."/>
            <person name="Stieglmeier M."/>
            <person name="Klingl A."/>
            <person name="Woyke T."/>
            <person name="Ryan C.M."/>
            <person name="Banfield J.F."/>
        </authorList>
    </citation>
    <scope>NUCLEOTIDE SEQUENCE [LARGE SCALE GENOMIC DNA]</scope>
    <source>
        <strain evidence="2">CG12_big_fil_rev_8_21_14_0_65_43_15</strain>
    </source>
</reference>
<comment type="caution">
    <text evidence="2">The sequence shown here is derived from an EMBL/GenBank/DDBJ whole genome shotgun (WGS) entry which is preliminary data.</text>
</comment>
<dbReference type="EMBL" id="PFGP01000107">
    <property type="protein sequence ID" value="PIW66152.1"/>
    <property type="molecule type" value="Genomic_DNA"/>
</dbReference>
<dbReference type="Proteomes" id="UP000231267">
    <property type="component" value="Unassembled WGS sequence"/>
</dbReference>
<evidence type="ECO:0000313" key="2">
    <source>
        <dbReference type="EMBL" id="PIW66152.1"/>
    </source>
</evidence>
<dbReference type="AlphaFoldDB" id="A0A2J0LE60"/>
<evidence type="ECO:0000259" key="1">
    <source>
        <dbReference type="Pfam" id="PF10105"/>
    </source>
</evidence>
<dbReference type="NCBIfam" id="TIGR03936">
    <property type="entry name" value="sam_1_link_chp"/>
    <property type="match status" value="1"/>
</dbReference>
<evidence type="ECO:0000313" key="3">
    <source>
        <dbReference type="Proteomes" id="UP000231267"/>
    </source>
</evidence>
<proteinExistence type="predicted"/>
<dbReference type="InterPro" id="IPR018768">
    <property type="entry name" value="DUF2344"/>
</dbReference>
<feature type="domain" description="DUF2344" evidence="1">
    <location>
        <begin position="6"/>
        <end position="99"/>
    </location>
</feature>
<accession>A0A2J0LE60</accession>